<comment type="similarity">
    <text evidence="8">Belongs to the FIT family. Fungal FIT2B/SCS3 subfamily.</text>
</comment>
<dbReference type="Proteomes" id="UP001610335">
    <property type="component" value="Unassembled WGS sequence"/>
</dbReference>
<evidence type="ECO:0000256" key="6">
    <source>
        <dbReference type="ARBA" id="ARBA00023098"/>
    </source>
</evidence>
<evidence type="ECO:0000256" key="5">
    <source>
        <dbReference type="ARBA" id="ARBA00022989"/>
    </source>
</evidence>
<comment type="function">
    <text evidence="8">Fatty acyl-coenzyme A (CoA) diphosphatase that hydrolyzes fatty acyl-CoA to yield acyl-4'-phosphopantetheine and adenosine 3',5'-bisphosphate. Preferentially hydrolyzes unsaturated long-chain acyl-CoA substrates in the endoplasmic reticulum (ER) lumen. This catalytic activity is required for maintaining ER structure and for lipid droplets (LDs) biogenesis, which are lipid storage organelles involved in maintaining lipid and energy homeostasis. May directly bind to diacylglycerol (DAGs) and triacylglycerol, which is also important for LD biogenesis. May support directional budding of nacent LDs from the ER into the cytosol by reducing DAG levels at sites of LD formation. May play a role in the regulation of cell morphology and cytoskeletal organization. Involved in phospholipid biosynthesis.</text>
</comment>
<keyword evidence="4 8" id="KW-0256">Endoplasmic reticulum</keyword>
<comment type="catalytic activity">
    <reaction evidence="8">
        <text>an acyl-CoA + H2O = an acyl-4'-phosphopantetheine + adenosine 3',5'-bisphosphate + 2 H(+)</text>
        <dbReference type="Rhea" id="RHEA:50044"/>
        <dbReference type="ChEBI" id="CHEBI:15377"/>
        <dbReference type="ChEBI" id="CHEBI:15378"/>
        <dbReference type="ChEBI" id="CHEBI:58342"/>
        <dbReference type="ChEBI" id="CHEBI:58343"/>
        <dbReference type="ChEBI" id="CHEBI:132023"/>
    </reaction>
</comment>
<feature type="transmembrane region" description="Helical" evidence="10">
    <location>
        <begin position="240"/>
        <end position="264"/>
    </location>
</feature>
<keyword evidence="6" id="KW-0443">Lipid metabolism</keyword>
<evidence type="ECO:0000256" key="8">
    <source>
        <dbReference type="HAMAP-Rule" id="MF_03231"/>
    </source>
</evidence>
<feature type="transmembrane region" description="Helical" evidence="10">
    <location>
        <begin position="194"/>
        <end position="213"/>
    </location>
</feature>
<feature type="transmembrane region" description="Helical" evidence="10">
    <location>
        <begin position="73"/>
        <end position="95"/>
    </location>
</feature>
<feature type="transmembrane region" description="Helical" evidence="10">
    <location>
        <begin position="107"/>
        <end position="125"/>
    </location>
</feature>
<comment type="caution">
    <text evidence="11">The sequence shown here is derived from an EMBL/GenBank/DDBJ whole genome shotgun (WGS) entry which is preliminary data.</text>
</comment>
<accession>A0ABR4IGJ9</accession>
<evidence type="ECO:0000256" key="1">
    <source>
        <dbReference type="ARBA" id="ARBA00004477"/>
    </source>
</evidence>
<feature type="active site" evidence="8">
    <location>
        <position position="193"/>
    </location>
</feature>
<evidence type="ECO:0000256" key="10">
    <source>
        <dbReference type="SAM" id="Phobius"/>
    </source>
</evidence>
<keyword evidence="7 8" id="KW-0472">Membrane</keyword>
<feature type="transmembrane region" description="Helical" evidence="10">
    <location>
        <begin position="270"/>
        <end position="286"/>
    </location>
</feature>
<organism evidence="11 12">
    <name type="scientific">Aspergillus cavernicola</name>
    <dbReference type="NCBI Taxonomy" id="176166"/>
    <lineage>
        <taxon>Eukaryota</taxon>
        <taxon>Fungi</taxon>
        <taxon>Dikarya</taxon>
        <taxon>Ascomycota</taxon>
        <taxon>Pezizomycotina</taxon>
        <taxon>Eurotiomycetes</taxon>
        <taxon>Eurotiomycetidae</taxon>
        <taxon>Eurotiales</taxon>
        <taxon>Aspergillaceae</taxon>
        <taxon>Aspergillus</taxon>
        <taxon>Aspergillus subgen. Nidulantes</taxon>
    </lineage>
</organism>
<comment type="catalytic activity">
    <reaction evidence="8">
        <text>(5Z,8Z,11Z,14Z)-eicosatetraenoyl-CoA + H2O = S-(5Z,8Z,11Z,14Z-eicosatetraenoyl)-4'-phosphopantetheine + adenosine 3',5'-bisphosphate + 2 H(+)</text>
        <dbReference type="Rhea" id="RHEA:65568"/>
        <dbReference type="ChEBI" id="CHEBI:15377"/>
        <dbReference type="ChEBI" id="CHEBI:15378"/>
        <dbReference type="ChEBI" id="CHEBI:57368"/>
        <dbReference type="ChEBI" id="CHEBI:58343"/>
        <dbReference type="ChEBI" id="CHEBI:156554"/>
    </reaction>
</comment>
<dbReference type="Pfam" id="PF10261">
    <property type="entry name" value="FIT"/>
    <property type="match status" value="1"/>
</dbReference>
<gene>
    <name evidence="8" type="primary">SCS3</name>
    <name evidence="8" type="synonym">FIT2B</name>
    <name evidence="11" type="ORF">BDW59DRAFT_62265</name>
</gene>
<protein>
    <recommendedName>
        <fullName evidence="8">Acyl-coenzyme A diphosphatase SCS3</fullName>
        <ecNumber evidence="8">3.6.1.-</ecNumber>
    </recommendedName>
    <alternativeName>
        <fullName evidence="8">FIT family protein SCS3</fullName>
    </alternativeName>
</protein>
<proteinExistence type="inferred from homology"/>
<keyword evidence="5 8" id="KW-1133">Transmembrane helix</keyword>
<reference evidence="11 12" key="1">
    <citation type="submission" date="2024-07" db="EMBL/GenBank/DDBJ databases">
        <title>Section-level genome sequencing and comparative genomics of Aspergillus sections Usti and Cavernicolus.</title>
        <authorList>
            <consortium name="Lawrence Berkeley National Laboratory"/>
            <person name="Nybo J.L."/>
            <person name="Vesth T.C."/>
            <person name="Theobald S."/>
            <person name="Frisvad J.C."/>
            <person name="Larsen T.O."/>
            <person name="Kjaerboelling I."/>
            <person name="Rothschild-Mancinelli K."/>
            <person name="Lyhne E.K."/>
            <person name="Kogle M.E."/>
            <person name="Barry K."/>
            <person name="Clum A."/>
            <person name="Na H."/>
            <person name="Ledsgaard L."/>
            <person name="Lin J."/>
            <person name="Lipzen A."/>
            <person name="Kuo A."/>
            <person name="Riley R."/>
            <person name="Mondo S."/>
            <person name="LaButti K."/>
            <person name="Haridas S."/>
            <person name="Pangalinan J."/>
            <person name="Salamov A.A."/>
            <person name="Simmons B.A."/>
            <person name="Magnuson J.K."/>
            <person name="Chen J."/>
            <person name="Drula E."/>
            <person name="Henrissat B."/>
            <person name="Wiebenga A."/>
            <person name="Lubbers R.J."/>
            <person name="Gomes A.C."/>
            <person name="Makela M.R."/>
            <person name="Stajich J."/>
            <person name="Grigoriev I.V."/>
            <person name="Mortensen U.H."/>
            <person name="De vries R.P."/>
            <person name="Baker S.E."/>
            <person name="Andersen M.R."/>
        </authorList>
    </citation>
    <scope>NUCLEOTIDE SEQUENCE [LARGE SCALE GENOMIC DNA]</scope>
    <source>
        <strain evidence="11 12">CBS 600.67</strain>
    </source>
</reference>
<dbReference type="InterPro" id="IPR019388">
    <property type="entry name" value="FIT"/>
</dbReference>
<keyword evidence="12" id="KW-1185">Reference proteome</keyword>
<keyword evidence="8" id="KW-0594">Phospholipid biosynthesis</keyword>
<keyword evidence="8" id="KW-0444">Lipid biosynthesis</keyword>
<dbReference type="EMBL" id="JBFXLS010000028">
    <property type="protein sequence ID" value="KAL2826891.1"/>
    <property type="molecule type" value="Genomic_DNA"/>
</dbReference>
<evidence type="ECO:0000256" key="3">
    <source>
        <dbReference type="ARBA" id="ARBA00022801"/>
    </source>
</evidence>
<name>A0ABR4IGJ9_9EURO</name>
<evidence type="ECO:0000256" key="4">
    <source>
        <dbReference type="ARBA" id="ARBA00022824"/>
    </source>
</evidence>
<dbReference type="EC" id="3.6.1.-" evidence="8"/>
<feature type="transmembrane region" description="Helical" evidence="10">
    <location>
        <begin position="26"/>
        <end position="46"/>
    </location>
</feature>
<feature type="active site" evidence="8">
    <location>
        <position position="264"/>
    </location>
</feature>
<comment type="catalytic activity">
    <reaction evidence="8">
        <text>(9Z)-octadecenoyl-CoA + H2O = S-(9Z-octadecenoyl)-4'-phosphopantetheine + adenosine 3',5'-bisphosphate + 2 H(+)</text>
        <dbReference type="Rhea" id="RHEA:65564"/>
        <dbReference type="ChEBI" id="CHEBI:15377"/>
        <dbReference type="ChEBI" id="CHEBI:15378"/>
        <dbReference type="ChEBI" id="CHEBI:57387"/>
        <dbReference type="ChEBI" id="CHEBI:58343"/>
        <dbReference type="ChEBI" id="CHEBI:156553"/>
    </reaction>
</comment>
<comment type="catalytic activity">
    <reaction evidence="8">
        <text>hexadecanoyl-CoA + H2O = S-hexadecanoyl-4'-phosphopantetheine + adenosine 3',5'-bisphosphate + 2 H(+)</text>
        <dbReference type="Rhea" id="RHEA:50032"/>
        <dbReference type="ChEBI" id="CHEBI:15377"/>
        <dbReference type="ChEBI" id="CHEBI:15378"/>
        <dbReference type="ChEBI" id="CHEBI:57379"/>
        <dbReference type="ChEBI" id="CHEBI:58343"/>
        <dbReference type="ChEBI" id="CHEBI:132018"/>
    </reaction>
</comment>
<dbReference type="PANTHER" id="PTHR23129">
    <property type="entry name" value="ACYL-COENZYME A DIPHOSPHATASE FITM2"/>
    <property type="match status" value="1"/>
</dbReference>
<dbReference type="HAMAP" id="MF_03231">
    <property type="entry name" value="SCS3"/>
    <property type="match status" value="1"/>
</dbReference>
<keyword evidence="2 8" id="KW-0812">Transmembrane</keyword>
<keyword evidence="8" id="KW-1208">Phospholipid metabolism</keyword>
<feature type="region of interest" description="Disordered" evidence="9">
    <location>
        <begin position="1"/>
        <end position="21"/>
    </location>
</feature>
<evidence type="ECO:0000313" key="11">
    <source>
        <dbReference type="EMBL" id="KAL2826891.1"/>
    </source>
</evidence>
<keyword evidence="3 8" id="KW-0378">Hydrolase</keyword>
<dbReference type="InterPro" id="IPR046400">
    <property type="entry name" value="SCS3"/>
</dbReference>
<evidence type="ECO:0000313" key="12">
    <source>
        <dbReference type="Proteomes" id="UP001610335"/>
    </source>
</evidence>
<evidence type="ECO:0000256" key="7">
    <source>
        <dbReference type="ARBA" id="ARBA00023136"/>
    </source>
</evidence>
<feature type="compositionally biased region" description="Low complexity" evidence="9">
    <location>
        <begin position="1"/>
        <end position="15"/>
    </location>
</feature>
<evidence type="ECO:0000256" key="2">
    <source>
        <dbReference type="ARBA" id="ARBA00022692"/>
    </source>
</evidence>
<dbReference type="PANTHER" id="PTHR23129:SF0">
    <property type="entry name" value="ACYL-COENZYME A DIPHOSPHATASE FITM2"/>
    <property type="match status" value="1"/>
</dbReference>
<comment type="subcellular location">
    <subcellularLocation>
        <location evidence="1 8">Endoplasmic reticulum membrane</location>
        <topology evidence="1 8">Multi-pass membrane protein</topology>
    </subcellularLocation>
</comment>
<evidence type="ECO:0000256" key="9">
    <source>
        <dbReference type="SAM" id="MobiDB-lite"/>
    </source>
</evidence>
<sequence>MPPPSTSSTTTPPNTLSRYTPPPTTLLIYPATLLLGSLFSVLSPTAQQSPTPELAQARPINYFARKDNIFNLYFVKIGWVWMTLAFTSLLITYPTSLERGRRQIQAFSRYVLATVVWYATTQWFFGPAIIDRSFVFTGGKCETILRDLGQSQDEKGVLGAAAAGDEPLSVYLTAVACKTAGGAWRGGHDVSGHVFMLVLVTAVLGYEALGVLAQAPSESREEVNGKKSEDTESGGQVRTWALWFVGVVAGLGWWMLLMTAIWFHTWLEKANGLIISLAAVYTIYFLPRRIIPLRNFVGVPGA</sequence>